<dbReference type="GO" id="GO:0016887">
    <property type="term" value="F:ATP hydrolysis activity"/>
    <property type="evidence" value="ECO:0007669"/>
    <property type="project" value="InterPro"/>
</dbReference>
<evidence type="ECO:0000313" key="18">
    <source>
        <dbReference type="Proteomes" id="UP000254802"/>
    </source>
</evidence>
<evidence type="ECO:0000256" key="3">
    <source>
        <dbReference type="ARBA" id="ARBA00022448"/>
    </source>
</evidence>
<evidence type="ECO:0000256" key="11">
    <source>
        <dbReference type="ARBA" id="ARBA00034068"/>
    </source>
</evidence>
<dbReference type="GO" id="GO:0016020">
    <property type="term" value="C:membrane"/>
    <property type="evidence" value="ECO:0007669"/>
    <property type="project" value="InterPro"/>
</dbReference>
<dbReference type="Proteomes" id="UP000254031">
    <property type="component" value="Unassembled WGS sequence"/>
</dbReference>
<dbReference type="InterPro" id="IPR027417">
    <property type="entry name" value="P-loop_NTPase"/>
</dbReference>
<feature type="domain" description="ABC transporter" evidence="12">
    <location>
        <begin position="1"/>
        <end position="216"/>
    </location>
</feature>
<dbReference type="GeneID" id="67370068"/>
<evidence type="ECO:0000313" key="15">
    <source>
        <dbReference type="EMBL" id="TRB39952.1"/>
    </source>
</evidence>
<dbReference type="SMART" id="SM00382">
    <property type="entry name" value="AAA"/>
    <property type="match status" value="1"/>
</dbReference>
<gene>
    <name evidence="13" type="primary">thiQ</name>
    <name evidence="14" type="synonym">thiQ_2</name>
    <name evidence="16" type="ORF">FEA53_02115</name>
    <name evidence="15" type="ORF">FEB89_02120</name>
    <name evidence="13" type="ORF">NCTC10638_01406</name>
    <name evidence="14" type="ORF">NCTC9380_01301</name>
</gene>
<dbReference type="STRING" id="75985.WC39_11835"/>
<dbReference type="InterPro" id="IPR005968">
    <property type="entry name" value="Thiamine_ABC_ThiQ"/>
</dbReference>
<comment type="catalytic activity">
    <reaction evidence="11">
        <text>ATP + H2O + proteinSide 1 = ADP + phosphate + proteinSide 2.</text>
        <dbReference type="EC" id="7.4.2.5"/>
    </reaction>
</comment>
<dbReference type="PANTHER" id="PTHR42781:SF1">
    <property type="entry name" value="THIAMINE IMPORT ATP-BINDING PROTEIN THIQ"/>
    <property type="match status" value="1"/>
</dbReference>
<evidence type="ECO:0000256" key="4">
    <source>
        <dbReference type="ARBA" id="ARBA00022475"/>
    </source>
</evidence>
<dbReference type="EMBL" id="UGPL01000006">
    <property type="protein sequence ID" value="STY66021.1"/>
    <property type="molecule type" value="Genomic_DNA"/>
</dbReference>
<keyword evidence="4" id="KW-1003">Cell membrane</keyword>
<dbReference type="InterPro" id="IPR003593">
    <property type="entry name" value="AAA+_ATPase"/>
</dbReference>
<dbReference type="KEGG" id="mhaq:WC39_11835"/>
<dbReference type="GO" id="GO:0042626">
    <property type="term" value="F:ATPase-coupled transmembrane transporter activity"/>
    <property type="evidence" value="ECO:0007669"/>
    <property type="project" value="InterPro"/>
</dbReference>
<evidence type="ECO:0000313" key="13">
    <source>
        <dbReference type="EMBL" id="STY60212.1"/>
    </source>
</evidence>
<dbReference type="Gene3D" id="3.40.50.300">
    <property type="entry name" value="P-loop containing nucleotide triphosphate hydrolases"/>
    <property type="match status" value="1"/>
</dbReference>
<dbReference type="OrthoDB" id="9802264at2"/>
<dbReference type="InterPro" id="IPR003439">
    <property type="entry name" value="ABC_transporter-like_ATP-bd"/>
</dbReference>
<evidence type="ECO:0000256" key="7">
    <source>
        <dbReference type="ARBA" id="ARBA00022840"/>
    </source>
</evidence>
<protein>
    <recommendedName>
        <fullName evidence="2">Leukotoxin translocation ATP-binding protein LktB</fullName>
        <ecNumber evidence="1">7.4.2.5</ecNumber>
    </recommendedName>
</protein>
<reference evidence="17 18" key="1">
    <citation type="submission" date="2018-06" db="EMBL/GenBank/DDBJ databases">
        <authorList>
            <consortium name="Pathogen Informatics"/>
            <person name="Doyle S."/>
        </authorList>
    </citation>
    <scope>NUCLEOTIDE SEQUENCE [LARGE SCALE GENOMIC DNA]</scope>
    <source>
        <strain evidence="13 18">NCTC10638</strain>
        <strain evidence="14 17">NCTC9380</strain>
    </source>
</reference>
<dbReference type="PROSITE" id="PS50893">
    <property type="entry name" value="ABC_TRANSPORTER_2"/>
    <property type="match status" value="1"/>
</dbReference>
<evidence type="ECO:0000256" key="2">
    <source>
        <dbReference type="ARBA" id="ARBA00021004"/>
    </source>
</evidence>
<dbReference type="EC" id="7.4.2.5" evidence="1"/>
<evidence type="ECO:0000313" key="17">
    <source>
        <dbReference type="Proteomes" id="UP000254031"/>
    </source>
</evidence>
<evidence type="ECO:0000256" key="6">
    <source>
        <dbReference type="ARBA" id="ARBA00022741"/>
    </source>
</evidence>
<keyword evidence="3" id="KW-0813">Transport</keyword>
<dbReference type="AlphaFoldDB" id="A0A249A243"/>
<keyword evidence="8" id="KW-1278">Translocase</keyword>
<keyword evidence="5" id="KW-0997">Cell inner membrane</keyword>
<dbReference type="InterPro" id="IPR050093">
    <property type="entry name" value="ABC_SmlMolc_Importer"/>
</dbReference>
<dbReference type="InterPro" id="IPR017871">
    <property type="entry name" value="ABC_transporter-like_CS"/>
</dbReference>
<proteinExistence type="predicted"/>
<evidence type="ECO:0000313" key="16">
    <source>
        <dbReference type="EMBL" id="TRB76086.1"/>
    </source>
</evidence>
<keyword evidence="6" id="KW-0547">Nucleotide-binding</keyword>
<name>A0A249A243_MANHA</name>
<evidence type="ECO:0000256" key="1">
    <source>
        <dbReference type="ARBA" id="ARBA00012048"/>
    </source>
</evidence>
<accession>A0A249A243</accession>
<dbReference type="GO" id="GO:0071934">
    <property type="term" value="P:thiamine transmembrane transport"/>
    <property type="evidence" value="ECO:0007669"/>
    <property type="project" value="InterPro"/>
</dbReference>
<comment type="function">
    <text evidence="10">Part of the ABC transporter complex LktBD involved in leukotoxin export. Transmembrane domains (TMD) form a pore in the inner membrane and the ATP-binding domain (NBD) is responsible for energy generation.</text>
</comment>
<evidence type="ECO:0000256" key="5">
    <source>
        <dbReference type="ARBA" id="ARBA00022519"/>
    </source>
</evidence>
<evidence type="ECO:0000256" key="9">
    <source>
        <dbReference type="ARBA" id="ARBA00023136"/>
    </source>
</evidence>
<dbReference type="EMBL" id="UGPN01000002">
    <property type="protein sequence ID" value="STY60212.1"/>
    <property type="molecule type" value="Genomic_DNA"/>
</dbReference>
<organism evidence="13 18">
    <name type="scientific">Mannheimia haemolytica</name>
    <name type="common">Pasteurella haemolytica</name>
    <dbReference type="NCBI Taxonomy" id="75985"/>
    <lineage>
        <taxon>Bacteria</taxon>
        <taxon>Pseudomonadati</taxon>
        <taxon>Pseudomonadota</taxon>
        <taxon>Gammaproteobacteria</taxon>
        <taxon>Pasteurellales</taxon>
        <taxon>Pasteurellaceae</taxon>
        <taxon>Mannheimia</taxon>
    </lineage>
</organism>
<dbReference type="SUPFAM" id="SSF52540">
    <property type="entry name" value="P-loop containing nucleoside triphosphate hydrolases"/>
    <property type="match status" value="1"/>
</dbReference>
<dbReference type="GO" id="GO:0005524">
    <property type="term" value="F:ATP binding"/>
    <property type="evidence" value="ECO:0007669"/>
    <property type="project" value="UniProtKB-KW"/>
</dbReference>
<dbReference type="EMBL" id="VAJI01000002">
    <property type="protein sequence ID" value="TRB39952.1"/>
    <property type="molecule type" value="Genomic_DNA"/>
</dbReference>
<reference evidence="19 20" key="2">
    <citation type="journal article" date="2019" name="Vet. Microbiol.">
        <title>Genetic characterization of susceptible and multi-drug resistant Mannheimia haemolytica isolated from high-risk stocker calves prior to and after antimicrobial metaphylaxis.</title>
        <authorList>
            <person name="Snyder E.R."/>
            <person name="Alvarez-Narvaez S."/>
            <person name="Credille B.C."/>
        </authorList>
    </citation>
    <scope>NUCLEOTIDE SEQUENCE [LARGE SCALE GENOMIC DNA]</scope>
    <source>
        <strain evidence="16 19">UGA-R5-128-1</strain>
        <strain evidence="15 20">UGA-R7-163-1</strain>
    </source>
</reference>
<dbReference type="Proteomes" id="UP000254802">
    <property type="component" value="Unassembled WGS sequence"/>
</dbReference>
<dbReference type="Proteomes" id="UP000318394">
    <property type="component" value="Unassembled WGS sequence"/>
</dbReference>
<keyword evidence="13" id="KW-0378">Hydrolase</keyword>
<dbReference type="PROSITE" id="PS00211">
    <property type="entry name" value="ABC_TRANSPORTER_1"/>
    <property type="match status" value="1"/>
</dbReference>
<dbReference type="Pfam" id="PF00005">
    <property type="entry name" value="ABC_tran"/>
    <property type="match status" value="1"/>
</dbReference>
<dbReference type="NCBIfam" id="TIGR01277">
    <property type="entry name" value="thiQ"/>
    <property type="match status" value="1"/>
</dbReference>
<evidence type="ECO:0000313" key="19">
    <source>
        <dbReference type="Proteomes" id="UP000315164"/>
    </source>
</evidence>
<evidence type="ECO:0000259" key="12">
    <source>
        <dbReference type="PROSITE" id="PS50893"/>
    </source>
</evidence>
<dbReference type="EMBL" id="VAJB01000002">
    <property type="protein sequence ID" value="TRB76086.1"/>
    <property type="molecule type" value="Genomic_DNA"/>
</dbReference>
<evidence type="ECO:0000256" key="8">
    <source>
        <dbReference type="ARBA" id="ARBA00022967"/>
    </source>
</evidence>
<dbReference type="KEGG" id="mhay:VK67_11840"/>
<dbReference type="Proteomes" id="UP000315164">
    <property type="component" value="Unassembled WGS sequence"/>
</dbReference>
<evidence type="ECO:0000256" key="10">
    <source>
        <dbReference type="ARBA" id="ARBA00024829"/>
    </source>
</evidence>
<keyword evidence="7 13" id="KW-0067">ATP-binding</keyword>
<dbReference type="RefSeq" id="WP_006249541.1">
    <property type="nucleotide sequence ID" value="NZ_CP011098.1"/>
</dbReference>
<dbReference type="PANTHER" id="PTHR42781">
    <property type="entry name" value="SPERMIDINE/PUTRESCINE IMPORT ATP-BINDING PROTEIN POTA"/>
    <property type="match status" value="1"/>
</dbReference>
<keyword evidence="9" id="KW-0472">Membrane</keyword>
<evidence type="ECO:0000313" key="14">
    <source>
        <dbReference type="EMBL" id="STY66021.1"/>
    </source>
</evidence>
<evidence type="ECO:0000313" key="20">
    <source>
        <dbReference type="Proteomes" id="UP000318394"/>
    </source>
</evidence>
<keyword evidence="20" id="KW-1185">Reference proteome</keyword>
<sequence>MIELDLHFTYEQMNMHFQLSVKKGERIAVVGESGAGKSTLLNLIAGFEKAESQQSQLWLNQKNHLDTEVAQRPVSMLFQDNNIFPHLTVEQNIGLALVPSLSLNPKQKAQVKQIATQMGIETFLQRQADQLSGGQKQRVALARTLLRDKPILLLDEPFSALDPQRRAELQQIVFDICQSRNLTLLMVTHQLSESLFLFNRVITVADGEIVSDLSPL</sequence>